<dbReference type="GO" id="GO:0000160">
    <property type="term" value="P:phosphorelay signal transduction system"/>
    <property type="evidence" value="ECO:0007669"/>
    <property type="project" value="UniProtKB-KW"/>
</dbReference>
<accession>A0A644YUX0</accession>
<dbReference type="Pfam" id="PF02518">
    <property type="entry name" value="HATPase_c"/>
    <property type="match status" value="1"/>
</dbReference>
<dbReference type="InterPro" id="IPR004358">
    <property type="entry name" value="Sig_transdc_His_kin-like_C"/>
</dbReference>
<name>A0A644YUX0_9ZZZZ</name>
<dbReference type="SMART" id="SM00387">
    <property type="entry name" value="HATPase_c"/>
    <property type="match status" value="1"/>
</dbReference>
<evidence type="ECO:0000256" key="3">
    <source>
        <dbReference type="ARBA" id="ARBA00022679"/>
    </source>
</evidence>
<dbReference type="InterPro" id="IPR036890">
    <property type="entry name" value="HATPase_C_sf"/>
</dbReference>
<gene>
    <name evidence="6" type="ORF">SDC9_78686</name>
</gene>
<dbReference type="CDD" id="cd16917">
    <property type="entry name" value="HATPase_UhpB-NarQ-NarX-like"/>
    <property type="match status" value="1"/>
</dbReference>
<reference evidence="6" key="1">
    <citation type="submission" date="2019-08" db="EMBL/GenBank/DDBJ databases">
        <authorList>
            <person name="Kucharzyk K."/>
            <person name="Murdoch R.W."/>
            <person name="Higgins S."/>
            <person name="Loffler F."/>
        </authorList>
    </citation>
    <scope>NUCLEOTIDE SEQUENCE</scope>
</reference>
<dbReference type="PANTHER" id="PTHR24421">
    <property type="entry name" value="NITRATE/NITRITE SENSOR PROTEIN NARX-RELATED"/>
    <property type="match status" value="1"/>
</dbReference>
<keyword evidence="3" id="KW-0808">Transferase</keyword>
<dbReference type="PROSITE" id="PS50109">
    <property type="entry name" value="HIS_KIN"/>
    <property type="match status" value="1"/>
</dbReference>
<evidence type="ECO:0000256" key="4">
    <source>
        <dbReference type="ARBA" id="ARBA00022777"/>
    </source>
</evidence>
<dbReference type="InterPro" id="IPR050482">
    <property type="entry name" value="Sensor_HK_TwoCompSys"/>
</dbReference>
<dbReference type="PANTHER" id="PTHR24421:SF10">
    <property type="entry name" value="NITRATE_NITRITE SENSOR PROTEIN NARQ"/>
    <property type="match status" value="1"/>
</dbReference>
<evidence type="ECO:0000256" key="1">
    <source>
        <dbReference type="ARBA" id="ARBA00000085"/>
    </source>
</evidence>
<protein>
    <recommendedName>
        <fullName evidence="2">histidine kinase</fullName>
        <ecNumber evidence="2">2.7.13.3</ecNumber>
    </recommendedName>
</protein>
<dbReference type="AlphaFoldDB" id="A0A644YUX0"/>
<comment type="caution">
    <text evidence="6">The sequence shown here is derived from an EMBL/GenBank/DDBJ whole genome shotgun (WGS) entry which is preliminary data.</text>
</comment>
<dbReference type="EMBL" id="VSSQ01006276">
    <property type="protein sequence ID" value="MPM32127.1"/>
    <property type="molecule type" value="Genomic_DNA"/>
</dbReference>
<evidence type="ECO:0000313" key="6">
    <source>
        <dbReference type="EMBL" id="MPM32127.1"/>
    </source>
</evidence>
<sequence>MFYFFGNDHRIDNKLEILIYRSILELINNALKHADASQINVQLIHEYNRISFTVQDNGRGFDVCAHSRGMGLQNIKKRVAVYNGRVSIVSSQGKGTEVNIEFHLLKTEV</sequence>
<feature type="domain" description="Histidine kinase" evidence="5">
    <location>
        <begin position="19"/>
        <end position="106"/>
    </location>
</feature>
<dbReference type="Gene3D" id="3.30.565.10">
    <property type="entry name" value="Histidine kinase-like ATPase, C-terminal domain"/>
    <property type="match status" value="1"/>
</dbReference>
<dbReference type="InterPro" id="IPR003594">
    <property type="entry name" value="HATPase_dom"/>
</dbReference>
<comment type="catalytic activity">
    <reaction evidence="1">
        <text>ATP + protein L-histidine = ADP + protein N-phospho-L-histidine.</text>
        <dbReference type="EC" id="2.7.13.3"/>
    </reaction>
</comment>
<dbReference type="SUPFAM" id="SSF55874">
    <property type="entry name" value="ATPase domain of HSP90 chaperone/DNA topoisomerase II/histidine kinase"/>
    <property type="match status" value="1"/>
</dbReference>
<dbReference type="EC" id="2.7.13.3" evidence="2"/>
<keyword evidence="4" id="KW-0418">Kinase</keyword>
<evidence type="ECO:0000259" key="5">
    <source>
        <dbReference type="PROSITE" id="PS50109"/>
    </source>
</evidence>
<dbReference type="PRINTS" id="PR00344">
    <property type="entry name" value="BCTRLSENSOR"/>
</dbReference>
<proteinExistence type="predicted"/>
<dbReference type="InterPro" id="IPR005467">
    <property type="entry name" value="His_kinase_dom"/>
</dbReference>
<organism evidence="6">
    <name type="scientific">bioreactor metagenome</name>
    <dbReference type="NCBI Taxonomy" id="1076179"/>
    <lineage>
        <taxon>unclassified sequences</taxon>
        <taxon>metagenomes</taxon>
        <taxon>ecological metagenomes</taxon>
    </lineage>
</organism>
<dbReference type="GO" id="GO:0004673">
    <property type="term" value="F:protein histidine kinase activity"/>
    <property type="evidence" value="ECO:0007669"/>
    <property type="project" value="UniProtKB-EC"/>
</dbReference>
<evidence type="ECO:0000256" key="2">
    <source>
        <dbReference type="ARBA" id="ARBA00012438"/>
    </source>
</evidence>